<dbReference type="GO" id="GO:0006368">
    <property type="term" value="P:transcription elongation by RNA polymerase II"/>
    <property type="evidence" value="ECO:0007669"/>
    <property type="project" value="TreeGrafter"/>
</dbReference>
<feature type="repeat" description="TPR" evidence="3">
    <location>
        <begin position="201"/>
        <end position="234"/>
    </location>
</feature>
<sequence length="501" mass="59831">MDINQLAIQARQLFLDSRLEECKKYVDEIEFDENDFLSYKYAQIYKGLSFFELSQQQLGQQCFLDLISLCQQKNKNDSDELDIIIQILYQWQNFDEDQAKAKKHNQNLYNCCENYKQQHELNQNYNLFIYLFGVSVYNFIDYYPDKKHCSYLDNLIQCQEKIQQFNQESIILIGWMYDYLEKHEEARKWYKMLEQINPRYPGLANNIALTYESMNEKNLAEEYFLKAVEICPNNAVILTNLAQHYQNSDQYEKAIEYYEKSINSNPQFTGCFICYSKLLQDKQNIEKAREILLKGQQLNQKNTDILFYLVSLEVQESNYQKAQEYVDLAVEIDPNEGFIEYKFGSLLFDKNQYDLCETQFLRSLDKNLTPMLIGYANSKLAYSYFSQYKFLQAFKQLMQLGNLDIAFFEFQEELDGIGYILDEIQEISLQEKVDILNSYYGIIQTRYKQIQLSTQNTFFRCFLEYKQDLFCNTVSIIAYQKHLQSLLTYKSNYNHWDLFLA</sequence>
<dbReference type="PROSITE" id="PS50005">
    <property type="entry name" value="TPR"/>
    <property type="match status" value="3"/>
</dbReference>
<keyword evidence="5" id="KW-1185">Reference proteome</keyword>
<protein>
    <submittedName>
        <fullName evidence="4">Tetratricopeptide repeat protein</fullName>
    </submittedName>
</protein>
<gene>
    <name evidence="4" type="ORF">TTHERM_000312408</name>
</gene>
<keyword evidence="1" id="KW-0677">Repeat</keyword>
<dbReference type="OrthoDB" id="10043504at2759"/>
<dbReference type="PROSITE" id="PS50293">
    <property type="entry name" value="TPR_REGION"/>
    <property type="match status" value="1"/>
</dbReference>
<keyword evidence="2 3" id="KW-0802">TPR repeat</keyword>
<proteinExistence type="predicted"/>
<dbReference type="EMBL" id="GG662498">
    <property type="protein sequence ID" value="EWS72239.1"/>
    <property type="molecule type" value="Genomic_DNA"/>
</dbReference>
<dbReference type="GO" id="GO:0000993">
    <property type="term" value="F:RNA polymerase II complex binding"/>
    <property type="evidence" value="ECO:0007669"/>
    <property type="project" value="TreeGrafter"/>
</dbReference>
<dbReference type="PANTHER" id="PTHR14027">
    <property type="entry name" value="RNA POLYMERASE-ASSOCIATED PROTEIN CTR9"/>
    <property type="match status" value="1"/>
</dbReference>
<dbReference type="AlphaFoldDB" id="W7XGW5"/>
<dbReference type="InterPro" id="IPR011990">
    <property type="entry name" value="TPR-like_helical_dom_sf"/>
</dbReference>
<dbReference type="KEGG" id="tet:TTHERM_000312408"/>
<dbReference type="RefSeq" id="XP_012655179.1">
    <property type="nucleotide sequence ID" value="XM_012799725.1"/>
</dbReference>
<dbReference type="Pfam" id="PF13431">
    <property type="entry name" value="TPR_17"/>
    <property type="match status" value="1"/>
</dbReference>
<evidence type="ECO:0000256" key="3">
    <source>
        <dbReference type="PROSITE-ProRule" id="PRU00339"/>
    </source>
</evidence>
<dbReference type="STRING" id="312017.W7XGW5"/>
<dbReference type="InterPro" id="IPR019734">
    <property type="entry name" value="TPR_rpt"/>
</dbReference>
<dbReference type="InParanoid" id="W7XGW5"/>
<evidence type="ECO:0000313" key="4">
    <source>
        <dbReference type="EMBL" id="EWS72239.1"/>
    </source>
</evidence>
<dbReference type="SMART" id="SM00028">
    <property type="entry name" value="TPR"/>
    <property type="match status" value="4"/>
</dbReference>
<dbReference type="InterPro" id="IPR031101">
    <property type="entry name" value="Ctr9"/>
</dbReference>
<dbReference type="Proteomes" id="UP000009168">
    <property type="component" value="Unassembled WGS sequence"/>
</dbReference>
<dbReference type="GO" id="GO:0016593">
    <property type="term" value="C:Cdc73/Paf1 complex"/>
    <property type="evidence" value="ECO:0007669"/>
    <property type="project" value="TreeGrafter"/>
</dbReference>
<accession>W7XGW5</accession>
<reference evidence="5" key="1">
    <citation type="journal article" date="2006" name="PLoS Biol.">
        <title>Macronuclear genome sequence of the ciliate Tetrahymena thermophila, a model eukaryote.</title>
        <authorList>
            <person name="Eisen J.A."/>
            <person name="Coyne R.S."/>
            <person name="Wu M."/>
            <person name="Wu D."/>
            <person name="Thiagarajan M."/>
            <person name="Wortman J.R."/>
            <person name="Badger J.H."/>
            <person name="Ren Q."/>
            <person name="Amedeo P."/>
            <person name="Jones K.M."/>
            <person name="Tallon L.J."/>
            <person name="Delcher A.L."/>
            <person name="Salzberg S.L."/>
            <person name="Silva J.C."/>
            <person name="Haas B.J."/>
            <person name="Majoros W.H."/>
            <person name="Farzad M."/>
            <person name="Carlton J.M."/>
            <person name="Smith R.K. Jr."/>
            <person name="Garg J."/>
            <person name="Pearlman R.E."/>
            <person name="Karrer K.M."/>
            <person name="Sun L."/>
            <person name="Manning G."/>
            <person name="Elde N.C."/>
            <person name="Turkewitz A.P."/>
            <person name="Asai D.J."/>
            <person name="Wilkes D.E."/>
            <person name="Wang Y."/>
            <person name="Cai H."/>
            <person name="Collins K."/>
            <person name="Stewart B.A."/>
            <person name="Lee S.R."/>
            <person name="Wilamowska K."/>
            <person name="Weinberg Z."/>
            <person name="Ruzzo W.L."/>
            <person name="Wloga D."/>
            <person name="Gaertig J."/>
            <person name="Frankel J."/>
            <person name="Tsao C.-C."/>
            <person name="Gorovsky M.A."/>
            <person name="Keeling P.J."/>
            <person name="Waller R.F."/>
            <person name="Patron N.J."/>
            <person name="Cherry J.M."/>
            <person name="Stover N.A."/>
            <person name="Krieger C.J."/>
            <person name="del Toro C."/>
            <person name="Ryder H.F."/>
            <person name="Williamson S.C."/>
            <person name="Barbeau R.A."/>
            <person name="Hamilton E.P."/>
            <person name="Orias E."/>
        </authorList>
    </citation>
    <scope>NUCLEOTIDE SEQUENCE [LARGE SCALE GENOMIC DNA]</scope>
    <source>
        <strain evidence="5">SB210</strain>
    </source>
</reference>
<feature type="repeat" description="TPR" evidence="3">
    <location>
        <begin position="235"/>
        <end position="268"/>
    </location>
</feature>
<evidence type="ECO:0000313" key="5">
    <source>
        <dbReference type="Proteomes" id="UP000009168"/>
    </source>
</evidence>
<dbReference type="GO" id="GO:0006355">
    <property type="term" value="P:regulation of DNA-templated transcription"/>
    <property type="evidence" value="ECO:0007669"/>
    <property type="project" value="InterPro"/>
</dbReference>
<dbReference type="SUPFAM" id="SSF48452">
    <property type="entry name" value="TPR-like"/>
    <property type="match status" value="1"/>
</dbReference>
<evidence type="ECO:0000256" key="2">
    <source>
        <dbReference type="ARBA" id="ARBA00022803"/>
    </source>
</evidence>
<dbReference type="PANTHER" id="PTHR14027:SF2">
    <property type="entry name" value="RNA POLYMERASE-ASSOCIATED PROTEIN CTR9 HOMOLOG"/>
    <property type="match status" value="1"/>
</dbReference>
<dbReference type="Gene3D" id="1.25.40.10">
    <property type="entry name" value="Tetratricopeptide repeat domain"/>
    <property type="match status" value="2"/>
</dbReference>
<feature type="repeat" description="TPR" evidence="3">
    <location>
        <begin position="303"/>
        <end position="336"/>
    </location>
</feature>
<evidence type="ECO:0000256" key="1">
    <source>
        <dbReference type="ARBA" id="ARBA00022737"/>
    </source>
</evidence>
<name>W7XGW5_TETTS</name>
<organism evidence="4 5">
    <name type="scientific">Tetrahymena thermophila (strain SB210)</name>
    <dbReference type="NCBI Taxonomy" id="312017"/>
    <lineage>
        <taxon>Eukaryota</taxon>
        <taxon>Sar</taxon>
        <taxon>Alveolata</taxon>
        <taxon>Ciliophora</taxon>
        <taxon>Intramacronucleata</taxon>
        <taxon>Oligohymenophorea</taxon>
        <taxon>Hymenostomatida</taxon>
        <taxon>Tetrahymenina</taxon>
        <taxon>Tetrahymenidae</taxon>
        <taxon>Tetrahymena</taxon>
    </lineage>
</organism>
<dbReference type="GeneID" id="24438365"/>